<keyword evidence="2" id="KW-0812">Transmembrane</keyword>
<geneLocation type="plasmid" evidence="3 4">
    <name>unnamed3</name>
</geneLocation>
<reference evidence="4" key="1">
    <citation type="submission" date="2017-01" db="EMBL/GenBank/DDBJ databases">
        <title>Genome sequence of Rouxiella sp. ERMR1:05.</title>
        <authorList>
            <person name="Kumar R."/>
            <person name="Singh D."/>
            <person name="Kumar S."/>
        </authorList>
    </citation>
    <scope>NUCLEOTIDE SEQUENCE [LARGE SCALE GENOMIC DNA]</scope>
    <source>
        <strain evidence="4">ERMR1:05</strain>
        <plasmid evidence="4">unnamed3</plasmid>
    </source>
</reference>
<dbReference type="RefSeq" id="WP_104925537.1">
    <property type="nucleotide sequence ID" value="NZ_CP019065.1"/>
</dbReference>
<dbReference type="Proteomes" id="UP000239197">
    <property type="component" value="Plasmid unnamed3"/>
</dbReference>
<dbReference type="AlphaFoldDB" id="A0A2L1UZE7"/>
<dbReference type="OrthoDB" id="6507272at2"/>
<dbReference type="InterPro" id="IPR049608">
    <property type="entry name" value="TraP-like"/>
</dbReference>
<evidence type="ECO:0000256" key="2">
    <source>
        <dbReference type="SAM" id="Phobius"/>
    </source>
</evidence>
<proteinExistence type="predicted"/>
<feature type="region of interest" description="Disordered" evidence="1">
    <location>
        <begin position="1"/>
        <end position="20"/>
    </location>
</feature>
<dbReference type="EMBL" id="CP019065">
    <property type="protein sequence ID" value="AVF38218.1"/>
    <property type="molecule type" value="Genomic_DNA"/>
</dbReference>
<evidence type="ECO:0000313" key="4">
    <source>
        <dbReference type="Proteomes" id="UP000239197"/>
    </source>
</evidence>
<sequence>MSEFESLPAETPVPIAPPPPSRIKQSLLTRPLIMGLSLPWLAGIVIALAGAGWYLFWPASPVSDAGQLAFGQPAGFHAVQPAQATVVQTGGLNVPATTIARDVTLGSSVPEEVVKMIREGRDYEAANREAISRLSDTVRAQSVALADLQKQLTQSRAENAAMANKLTVLEARQSSPVAKDDKAVRHTARRSALSGMQLESVQDGMAWVSWQGRTWAVQPGQRLGGVTIVDVNAGNREVITSSGVLH</sequence>
<protein>
    <submittedName>
        <fullName evidence="3">Conjugal transfer protein</fullName>
    </submittedName>
</protein>
<keyword evidence="4" id="KW-1185">Reference proteome</keyword>
<keyword evidence="2" id="KW-0472">Membrane</keyword>
<feature type="transmembrane region" description="Helical" evidence="2">
    <location>
        <begin position="32"/>
        <end position="57"/>
    </location>
</feature>
<keyword evidence="3" id="KW-0614">Plasmid</keyword>
<dbReference type="KEGG" id="rox:BV494_25405"/>
<name>A0A2L1UZE7_9GAMM</name>
<dbReference type="NCBIfam" id="NF033885">
    <property type="entry name" value="conj_TraP_IncI1"/>
    <property type="match status" value="1"/>
</dbReference>
<evidence type="ECO:0000256" key="1">
    <source>
        <dbReference type="SAM" id="MobiDB-lite"/>
    </source>
</evidence>
<organism evidence="3 4">
    <name type="scientific">Rahnella sikkimica</name>
    <dbReference type="NCBI Taxonomy" id="1805933"/>
    <lineage>
        <taxon>Bacteria</taxon>
        <taxon>Pseudomonadati</taxon>
        <taxon>Pseudomonadota</taxon>
        <taxon>Gammaproteobacteria</taxon>
        <taxon>Enterobacterales</taxon>
        <taxon>Yersiniaceae</taxon>
        <taxon>Rahnella</taxon>
    </lineage>
</organism>
<evidence type="ECO:0000313" key="3">
    <source>
        <dbReference type="EMBL" id="AVF38218.1"/>
    </source>
</evidence>
<keyword evidence="2" id="KW-1133">Transmembrane helix</keyword>
<gene>
    <name evidence="3" type="ORF">BV494_25405</name>
</gene>
<accession>A0A2L1UZE7</accession>